<dbReference type="Proteomes" id="UP000324800">
    <property type="component" value="Unassembled WGS sequence"/>
</dbReference>
<organism evidence="2 3">
    <name type="scientific">Streblomastix strix</name>
    <dbReference type="NCBI Taxonomy" id="222440"/>
    <lineage>
        <taxon>Eukaryota</taxon>
        <taxon>Metamonada</taxon>
        <taxon>Preaxostyla</taxon>
        <taxon>Oxymonadida</taxon>
        <taxon>Streblomastigidae</taxon>
        <taxon>Streblomastix</taxon>
    </lineage>
</organism>
<accession>A0A5J4VEV1</accession>
<evidence type="ECO:0000256" key="1">
    <source>
        <dbReference type="SAM" id="MobiDB-lite"/>
    </source>
</evidence>
<feature type="region of interest" description="Disordered" evidence="1">
    <location>
        <begin position="57"/>
        <end position="94"/>
    </location>
</feature>
<evidence type="ECO:0000313" key="3">
    <source>
        <dbReference type="Proteomes" id="UP000324800"/>
    </source>
</evidence>
<evidence type="ECO:0000313" key="2">
    <source>
        <dbReference type="EMBL" id="KAA6381077.1"/>
    </source>
</evidence>
<protein>
    <submittedName>
        <fullName evidence="2">Uncharacterized protein</fullName>
    </submittedName>
</protein>
<reference evidence="2 3" key="1">
    <citation type="submission" date="2019-03" db="EMBL/GenBank/DDBJ databases">
        <title>Single cell metagenomics reveals metabolic interactions within the superorganism composed of flagellate Streblomastix strix and complex community of Bacteroidetes bacteria on its surface.</title>
        <authorList>
            <person name="Treitli S.C."/>
            <person name="Kolisko M."/>
            <person name="Husnik F."/>
            <person name="Keeling P."/>
            <person name="Hampl V."/>
        </authorList>
    </citation>
    <scope>NUCLEOTIDE SEQUENCE [LARGE SCALE GENOMIC DNA]</scope>
    <source>
        <strain evidence="2">ST1C</strain>
    </source>
</reference>
<name>A0A5J4VEV1_9EUKA</name>
<proteinExistence type="predicted"/>
<dbReference type="AlphaFoldDB" id="A0A5J4VEV1"/>
<feature type="compositionally biased region" description="Polar residues" evidence="1">
    <location>
        <begin position="60"/>
        <end position="78"/>
    </location>
</feature>
<dbReference type="EMBL" id="SNRW01007538">
    <property type="protein sequence ID" value="KAA6381077.1"/>
    <property type="molecule type" value="Genomic_DNA"/>
</dbReference>
<gene>
    <name evidence="2" type="ORF">EZS28_023397</name>
</gene>
<sequence>MILLAKQACQSSNSISRLGNPETRANFDSLHRFTIMFEQRKKSYLAPATEEQFAKCSKGNKISTGSKKQKQGFNSENQIEIEPDSETYQSDQLD</sequence>
<comment type="caution">
    <text evidence="2">The sequence shown here is derived from an EMBL/GenBank/DDBJ whole genome shotgun (WGS) entry which is preliminary data.</text>
</comment>